<evidence type="ECO:0000313" key="3">
    <source>
        <dbReference type="EMBL" id="GAA0856057.1"/>
    </source>
</evidence>
<evidence type="ECO:0000256" key="1">
    <source>
        <dbReference type="SAM" id="SignalP"/>
    </source>
</evidence>
<feature type="chain" id="PRO_5046372709" evidence="1">
    <location>
        <begin position="19"/>
        <end position="377"/>
    </location>
</feature>
<dbReference type="Pfam" id="PF00144">
    <property type="entry name" value="Beta-lactamase"/>
    <property type="match status" value="1"/>
</dbReference>
<reference evidence="3 4" key="1">
    <citation type="journal article" date="2019" name="Int. J. Syst. Evol. Microbiol.">
        <title>The Global Catalogue of Microorganisms (GCM) 10K type strain sequencing project: providing services to taxonomists for standard genome sequencing and annotation.</title>
        <authorList>
            <consortium name="The Broad Institute Genomics Platform"/>
            <consortium name="The Broad Institute Genome Sequencing Center for Infectious Disease"/>
            <person name="Wu L."/>
            <person name="Ma J."/>
        </authorList>
    </citation>
    <scope>NUCLEOTIDE SEQUENCE [LARGE SCALE GENOMIC DNA]</scope>
    <source>
        <strain evidence="3 4">JCM 15896</strain>
    </source>
</reference>
<dbReference type="EMBL" id="BAAAFD010000003">
    <property type="protein sequence ID" value="GAA0856057.1"/>
    <property type="molecule type" value="Genomic_DNA"/>
</dbReference>
<accession>A0ABN1LHB3</accession>
<keyword evidence="1" id="KW-0732">Signal</keyword>
<feature type="signal peptide" evidence="1">
    <location>
        <begin position="1"/>
        <end position="18"/>
    </location>
</feature>
<dbReference type="InterPro" id="IPR001466">
    <property type="entry name" value="Beta-lactam-related"/>
</dbReference>
<gene>
    <name evidence="3" type="ORF">GCM10009114_16650</name>
</gene>
<keyword evidence="3" id="KW-0378">Hydrolase</keyword>
<keyword evidence="4" id="KW-1185">Reference proteome</keyword>
<protein>
    <submittedName>
        <fullName evidence="3">Serine hydrolase domain-containing protein</fullName>
    </submittedName>
</protein>
<dbReference type="PANTHER" id="PTHR46825:SF9">
    <property type="entry name" value="BETA-LACTAMASE-RELATED DOMAIN-CONTAINING PROTEIN"/>
    <property type="match status" value="1"/>
</dbReference>
<name>A0ABN1LHB3_9ALTE</name>
<dbReference type="GO" id="GO:0016787">
    <property type="term" value="F:hydrolase activity"/>
    <property type="evidence" value="ECO:0007669"/>
    <property type="project" value="UniProtKB-KW"/>
</dbReference>
<feature type="domain" description="Beta-lactamase-related" evidence="2">
    <location>
        <begin position="26"/>
        <end position="364"/>
    </location>
</feature>
<dbReference type="InterPro" id="IPR050491">
    <property type="entry name" value="AmpC-like"/>
</dbReference>
<sequence>MKSLLPTLLVILPLSATAASFNEKVDAIFSELNTTDGPGCSVGVMKNSEFIHKSAYGMANLELGVALSPDSVFRMASVSKQFTAMAVQILAQQGKIDLSKDIRTYLPELPDYGHKVSINAIIGHSAGMGDYDMITDDLMEEPAPKGVKLKSVAGGEFRLGNQDYLTIKEFYDVVKTAPLRHAPNEKTDYSNLGYFLLAMLVEEVSGQTLREFAEQHMFKPLNMKSTFFSDDPVEIIPNRATGYKPNKDKTGYVTDMTNLFWVGDGGLHTNLEDMAKWDKNYYEPVIGPKPQALIDTMNTPNSDLPIFEKYLYANGQVKGEHFGHQGYMHGGGWLGTRTGYVRYPESGLSVAIMCNNAAANASTEYLEKVVEAYFEEN</sequence>
<comment type="caution">
    <text evidence="3">The sequence shown here is derived from an EMBL/GenBank/DDBJ whole genome shotgun (WGS) entry which is preliminary data.</text>
</comment>
<dbReference type="RefSeq" id="WP_343858616.1">
    <property type="nucleotide sequence ID" value="NZ_BAAAFD010000003.1"/>
</dbReference>
<dbReference type="InterPro" id="IPR012338">
    <property type="entry name" value="Beta-lactam/transpept-like"/>
</dbReference>
<dbReference type="Proteomes" id="UP001500359">
    <property type="component" value="Unassembled WGS sequence"/>
</dbReference>
<dbReference type="SUPFAM" id="SSF56601">
    <property type="entry name" value="beta-lactamase/transpeptidase-like"/>
    <property type="match status" value="1"/>
</dbReference>
<dbReference type="PANTHER" id="PTHR46825">
    <property type="entry name" value="D-ALANYL-D-ALANINE-CARBOXYPEPTIDASE/ENDOPEPTIDASE AMPH"/>
    <property type="match status" value="1"/>
</dbReference>
<dbReference type="Gene3D" id="3.40.710.10">
    <property type="entry name" value="DD-peptidase/beta-lactamase superfamily"/>
    <property type="match status" value="1"/>
</dbReference>
<proteinExistence type="predicted"/>
<organism evidence="3 4">
    <name type="scientific">Aliiglaciecola litoralis</name>
    <dbReference type="NCBI Taxonomy" id="582857"/>
    <lineage>
        <taxon>Bacteria</taxon>
        <taxon>Pseudomonadati</taxon>
        <taxon>Pseudomonadota</taxon>
        <taxon>Gammaproteobacteria</taxon>
        <taxon>Alteromonadales</taxon>
        <taxon>Alteromonadaceae</taxon>
        <taxon>Aliiglaciecola</taxon>
    </lineage>
</organism>
<evidence type="ECO:0000259" key="2">
    <source>
        <dbReference type="Pfam" id="PF00144"/>
    </source>
</evidence>
<evidence type="ECO:0000313" key="4">
    <source>
        <dbReference type="Proteomes" id="UP001500359"/>
    </source>
</evidence>